<feature type="compositionally biased region" description="Polar residues" evidence="1">
    <location>
        <begin position="1708"/>
        <end position="1735"/>
    </location>
</feature>
<proteinExistence type="predicted"/>
<sequence length="2427" mass="274686">MEGEGMVAIVRALRNSELAVTVLDSGRQYTLLPSHLAQSLANKVPTKQPRIEPQTSPPINYRPTINFNPDQTHRHDLQDYARDRTIDRGRPWRSSEVRQKATQYRDDGLMARGSQAVDGHYASTYQTAHCHVVPTSPPMECTEFPPQRPRTCPGQENFVVGGAGSGETYSVPTRGSSFRGGWTEQGPTPRRSPRHSPVRSPTDSFAASLRRYPSPPRSREMLQRLISYTQAKLSGSGCRSPRRASPPRLSDCRPEPPQRRVKSATCSSRLAYDTAKYTNNSQRTYSVRADLMRERSQSRGSREGGRRSESQSLHEQPYMDSPYNEAFLCDYGKNCPLKSTEVQAAPVKISKEMSTVPRPCPAQRTIALSNSSPSLLAVIDQEGDTCQANLNSSPCAKESSFKSKESQTNDIMNANNSNNGKSFVFNERPNTVSHRNYSTVYLLQHMQPCCSYSESYAVVKKESVSNLHREILTMLEEIPIRPTSDPYEKTLRKKTLQQLYNKLRNLSNILETKSTEQDLLRNIREALKSALECEKCRRQLRKRRCEATRINYSKLKQNRRRKLCDSKIQQTTMKSRKQSLAERFEHTVLMWFETLTLESNDYEYRLAIKNTILKAFIEQLQKCAEDKPDNQREYKSILKGETLDFLDEIPLVVTEPCNTRVHMHRVANKLVEALLELHAEEKLLEKVSGSSRLMMGNSESTDCVFNDHSFTIIQPREDDIKREIRSELKHILSVNFTRDTIDKIEQDLSDIILDSMDAIRFEKEEIVIIEMIDVLRNKAHFKTSKACVIAKMILKRIKRFRTRNSILNCPYAMEKPNLMNKCSSETYLVYQGTSDFDAILPYADDDDEDISLTGISNTDIDSNVLRYKELISQQIDKWLSNLKAPLVEEQGFRQLVVNDLATDIVDRHKYVELNPSKKVSDVEELNYLRYQIFKWINKLAGEKNKETILQAPELMKMINSIPVPILTSPEQARELGNRAQFPTCGIKRPTDVDNIVTVTSDWLKAIPAQFKPKKPFTLFHSKLTESDFIEMRAEELADSLRKGINKTKFPNDFIDAVIDEWAKKLWKKRRAEHFDLLLELKKRLKHIQFVENTGSYRQSARGCLNTSMPVHVKRKAAERRKSAPAAACKKSGGGECQANSGEAPDNQGISQEAPIQQIQPNPPSIIPSSSNLPHNSPPTNATQPPSGPVIAERSSLRRPENGANRNTKQKKVNLSLPNELETSPENDNNSPHSQLPQQRQSLPGSSRETREANARIRAPLTLNSEPQPCGSSCPSSQGNTGEILTNLEQYIQKWADEVPIETQTNEQQEFAAMARQGIRNGIIMQIIKIRADPAAVSDIFLCQDILAQRVDELLDCLPETPELLAKRNTMRANLLEYVCNTNEQLQQASRQPQPEPTELSFGSPAYMQRYIRARYTGENEKIAQVFHWRLIEAVKDFVRQFKEMGGDENSDELIEGCKAAMDRVNIPDDRDVYLHVLPIHVEEEIKIWMHNYVRRRPLAQDSLVALRKSFAQDAAKVITNGQNIKDLHKVIEDFLGQVIEEPQKPYIPDLIELLEQRLRQNTFINSPTFIDNIFMVNYDDFVYDAMNSTRNPDCPLPCRPPPDALLQKRMEVQNAPPAEHSLPTWLYEGRDHPPTASSSSHPGRNQLESSQSPRQVQNTSSALHSIPHQGSRPVMASADQSAISGTPVSVVGPGPNPRWVQQDRGQDGTLQSLARTANSSRFDQSQIHESSLSQRHYSELRGTPQLQSTPRHALSQNRISPDISAIEFNESAYVSNAPVRSPVNVQRQREYELPQDTFTHTDFSTTIGTQQRLNISDWMPCSENAEVCRQATPEIAPNIQPQVQVPMAEPSAPSMRHSQEMSRPVQLSFPSPEQPIHEGVEVSVPGTPIRSPEQASAAPCGQRSPCSPVRPPEASPRAIHVSSPSTTQHSGMDSSVWGGTIQRTPPPPVAVNADVHQPSLRVIPDASQQEAPIPQTITGGLSVPPAYQSKPLLQVPKQDRSIPSKFQGATSHPTTSCDLLQKVATEIALMGRDSADSARLSTTVMAKVTQLLQDPNIMEDDFRYKKSLESMLESVLDPLMFRDDQERSLYLSDVISALFSVREIRKTEEGVHEYRKEINNVIARLLTPRAIATHEQANLVQPLINNLKEVAGDALVQMVFDPNTISSCKRKLLFEIDQYIGESLNNNLQIPLSGDEALNTVLQSLEQIPPPPPESLTEGVELIRLKNEVLEWFKTLPLEAASQEEQLQENAIRNVLARRLHAVEREEVPSSPNYTERILYEANRWLRELRLLPGANMQQLSENLLNRLRSTEGTRNTHGTSVARSQTGRSGPTAPVTSDPARRLFDPQPIRRPEHVDRDNRPIRPARRQRTSLEEQITSDDEEEEECRCGEVHRRRNYCMPTYMPHCHGSYRGYGHRHMPYSCPYYR</sequence>
<feature type="compositionally biased region" description="Polar residues" evidence="1">
    <location>
        <begin position="1635"/>
        <end position="1663"/>
    </location>
</feature>
<feature type="region of interest" description="Disordered" evidence="1">
    <location>
        <begin position="232"/>
        <end position="317"/>
    </location>
</feature>
<feature type="compositionally biased region" description="Polar residues" evidence="1">
    <location>
        <begin position="1220"/>
        <end position="1246"/>
    </location>
</feature>
<feature type="compositionally biased region" description="Polar residues" evidence="1">
    <location>
        <begin position="1922"/>
        <end position="1933"/>
    </location>
</feature>
<feature type="region of interest" description="Disordered" evidence="1">
    <location>
        <begin position="1621"/>
        <end position="1756"/>
    </location>
</feature>
<feature type="region of interest" description="Disordered" evidence="1">
    <location>
        <begin position="1847"/>
        <end position="1934"/>
    </location>
</feature>
<keyword evidence="3" id="KW-1185">Reference proteome</keyword>
<feature type="compositionally biased region" description="Basic and acidic residues" evidence="1">
    <location>
        <begin position="290"/>
        <end position="309"/>
    </location>
</feature>
<dbReference type="EMBL" id="JAHIBW010000002">
    <property type="protein sequence ID" value="KAG7312601.1"/>
    <property type="molecule type" value="Genomic_DNA"/>
</dbReference>
<feature type="compositionally biased region" description="Polar residues" evidence="1">
    <location>
        <begin position="1678"/>
        <end position="1687"/>
    </location>
</feature>
<feature type="compositionally biased region" description="Polar residues" evidence="1">
    <location>
        <begin position="1744"/>
        <end position="1756"/>
    </location>
</feature>
<feature type="compositionally biased region" description="Polar residues" evidence="1">
    <location>
        <begin position="276"/>
        <end position="285"/>
    </location>
</feature>
<evidence type="ECO:0000313" key="3">
    <source>
        <dbReference type="Proteomes" id="UP000823941"/>
    </source>
</evidence>
<organism evidence="2 3">
    <name type="scientific">Plutella xylostella</name>
    <name type="common">Diamondback moth</name>
    <name type="synonym">Plutella maculipennis</name>
    <dbReference type="NCBI Taxonomy" id="51655"/>
    <lineage>
        <taxon>Eukaryota</taxon>
        <taxon>Metazoa</taxon>
        <taxon>Ecdysozoa</taxon>
        <taxon>Arthropoda</taxon>
        <taxon>Hexapoda</taxon>
        <taxon>Insecta</taxon>
        <taxon>Pterygota</taxon>
        <taxon>Neoptera</taxon>
        <taxon>Endopterygota</taxon>
        <taxon>Lepidoptera</taxon>
        <taxon>Glossata</taxon>
        <taxon>Ditrysia</taxon>
        <taxon>Yponomeutoidea</taxon>
        <taxon>Plutellidae</taxon>
        <taxon>Plutella</taxon>
    </lineage>
</organism>
<dbReference type="Proteomes" id="UP000823941">
    <property type="component" value="Chromosome 2"/>
</dbReference>
<feature type="compositionally biased region" description="Low complexity" evidence="1">
    <location>
        <begin position="1166"/>
        <end position="1178"/>
    </location>
</feature>
<evidence type="ECO:0000256" key="1">
    <source>
        <dbReference type="SAM" id="MobiDB-lite"/>
    </source>
</evidence>
<feature type="region of interest" description="Disordered" evidence="1">
    <location>
        <begin position="163"/>
        <end position="218"/>
    </location>
</feature>
<accession>A0ABQ7R5R0</accession>
<feature type="compositionally biased region" description="Low complexity" evidence="1">
    <location>
        <begin position="1266"/>
        <end position="1278"/>
    </location>
</feature>
<comment type="caution">
    <text evidence="2">The sequence shown here is derived from an EMBL/GenBank/DDBJ whole genome shotgun (WGS) entry which is preliminary data.</text>
</comment>
<gene>
    <name evidence="2" type="ORF">JYU34_000919</name>
</gene>
<reference evidence="2 3" key="1">
    <citation type="submission" date="2021-06" db="EMBL/GenBank/DDBJ databases">
        <title>A haploid diamondback moth (Plutella xylostella L.) genome assembly resolves 31 chromosomes and identifies a diamide resistance mutation.</title>
        <authorList>
            <person name="Ward C.M."/>
            <person name="Perry K.D."/>
            <person name="Baker G."/>
            <person name="Powis K."/>
            <person name="Heckel D.G."/>
            <person name="Baxter S.W."/>
        </authorList>
    </citation>
    <scope>NUCLEOTIDE SEQUENCE [LARGE SCALE GENOMIC DNA]</scope>
    <source>
        <strain evidence="2 3">LV</strain>
        <tissue evidence="2">Single pupa</tissue>
    </source>
</reference>
<evidence type="ECO:0000313" key="2">
    <source>
        <dbReference type="EMBL" id="KAG7312601.1"/>
    </source>
</evidence>
<feature type="region of interest" description="Disordered" evidence="1">
    <location>
        <begin position="1116"/>
        <end position="1278"/>
    </location>
</feature>
<feature type="compositionally biased region" description="Polar residues" evidence="1">
    <location>
        <begin position="167"/>
        <end position="176"/>
    </location>
</feature>
<feature type="compositionally biased region" description="Polar residues" evidence="1">
    <location>
        <begin position="2311"/>
        <end position="2330"/>
    </location>
</feature>
<feature type="region of interest" description="Disordered" evidence="1">
    <location>
        <begin position="42"/>
        <end position="61"/>
    </location>
</feature>
<feature type="region of interest" description="Disordered" evidence="1">
    <location>
        <begin position="2309"/>
        <end position="2384"/>
    </location>
</feature>
<name>A0ABQ7R5R0_PLUXY</name>
<protein>
    <submittedName>
        <fullName evidence="2">Uncharacterized protein</fullName>
    </submittedName>
</protein>
<feature type="compositionally biased region" description="Basic and acidic residues" evidence="1">
    <location>
        <begin position="2340"/>
        <end position="2362"/>
    </location>
</feature>